<dbReference type="RefSeq" id="XP_042925432.1">
    <property type="nucleotide sequence ID" value="XM_043062080.1"/>
</dbReference>
<keyword evidence="3" id="KW-1185">Reference proteome</keyword>
<dbReference type="Gramene" id="PNW84317">
    <property type="protein sequence ID" value="PNW84317"/>
    <property type="gene ID" value="CHLRE_04g229450v5"/>
</dbReference>
<dbReference type="ExpressionAtlas" id="A0A2K3DUU6">
    <property type="expression patterns" value="baseline and differential"/>
</dbReference>
<dbReference type="EMBL" id="CM008965">
    <property type="protein sequence ID" value="PNW84317.1"/>
    <property type="molecule type" value="Genomic_DNA"/>
</dbReference>
<reference evidence="2 3" key="1">
    <citation type="journal article" date="2007" name="Science">
        <title>The Chlamydomonas genome reveals the evolution of key animal and plant functions.</title>
        <authorList>
            <person name="Merchant S.S."/>
            <person name="Prochnik S.E."/>
            <person name="Vallon O."/>
            <person name="Harris E.H."/>
            <person name="Karpowicz S.J."/>
            <person name="Witman G.B."/>
            <person name="Terry A."/>
            <person name="Salamov A."/>
            <person name="Fritz-Laylin L.K."/>
            <person name="Marechal-Drouard L."/>
            <person name="Marshall W.F."/>
            <person name="Qu L.H."/>
            <person name="Nelson D.R."/>
            <person name="Sanderfoot A.A."/>
            <person name="Spalding M.H."/>
            <person name="Kapitonov V.V."/>
            <person name="Ren Q."/>
            <person name="Ferris P."/>
            <person name="Lindquist E."/>
            <person name="Shapiro H."/>
            <person name="Lucas S.M."/>
            <person name="Grimwood J."/>
            <person name="Schmutz J."/>
            <person name="Cardol P."/>
            <person name="Cerutti H."/>
            <person name="Chanfreau G."/>
            <person name="Chen C.L."/>
            <person name="Cognat V."/>
            <person name="Croft M.T."/>
            <person name="Dent R."/>
            <person name="Dutcher S."/>
            <person name="Fernandez E."/>
            <person name="Fukuzawa H."/>
            <person name="Gonzalez-Ballester D."/>
            <person name="Gonzalez-Halphen D."/>
            <person name="Hallmann A."/>
            <person name="Hanikenne M."/>
            <person name="Hippler M."/>
            <person name="Inwood W."/>
            <person name="Jabbari K."/>
            <person name="Kalanon M."/>
            <person name="Kuras R."/>
            <person name="Lefebvre P.A."/>
            <person name="Lemaire S.D."/>
            <person name="Lobanov A.V."/>
            <person name="Lohr M."/>
            <person name="Manuell A."/>
            <person name="Meier I."/>
            <person name="Mets L."/>
            <person name="Mittag M."/>
            <person name="Mittelmeier T."/>
            <person name="Moroney J.V."/>
            <person name="Moseley J."/>
            <person name="Napoli C."/>
            <person name="Nedelcu A.M."/>
            <person name="Niyogi K."/>
            <person name="Novoselov S.V."/>
            <person name="Paulsen I.T."/>
            <person name="Pazour G."/>
            <person name="Purton S."/>
            <person name="Ral J.P."/>
            <person name="Riano-Pachon D.M."/>
            <person name="Riekhof W."/>
            <person name="Rymarquis L."/>
            <person name="Schroda M."/>
            <person name="Stern D."/>
            <person name="Umen J."/>
            <person name="Willows R."/>
            <person name="Wilson N."/>
            <person name="Zimmer S.L."/>
            <person name="Allmer J."/>
            <person name="Balk J."/>
            <person name="Bisova K."/>
            <person name="Chen C.J."/>
            <person name="Elias M."/>
            <person name="Gendler K."/>
            <person name="Hauser C."/>
            <person name="Lamb M.R."/>
            <person name="Ledford H."/>
            <person name="Long J.C."/>
            <person name="Minagawa J."/>
            <person name="Page M.D."/>
            <person name="Pan J."/>
            <person name="Pootakham W."/>
            <person name="Roje S."/>
            <person name="Rose A."/>
            <person name="Stahlberg E."/>
            <person name="Terauchi A.M."/>
            <person name="Yang P."/>
            <person name="Ball S."/>
            <person name="Bowler C."/>
            <person name="Dieckmann C.L."/>
            <person name="Gladyshev V.N."/>
            <person name="Green P."/>
            <person name="Jorgensen R."/>
            <person name="Mayfield S."/>
            <person name="Mueller-Roeber B."/>
            <person name="Rajamani S."/>
            <person name="Sayre R.T."/>
            <person name="Brokstein P."/>
            <person name="Dubchak I."/>
            <person name="Goodstein D."/>
            <person name="Hornick L."/>
            <person name="Huang Y.W."/>
            <person name="Jhaveri J."/>
            <person name="Luo Y."/>
            <person name="Martinez D."/>
            <person name="Ngau W.C."/>
            <person name="Otillar B."/>
            <person name="Poliakov A."/>
            <person name="Porter A."/>
            <person name="Szajkowski L."/>
            <person name="Werner G."/>
            <person name="Zhou K."/>
            <person name="Grigoriev I.V."/>
            <person name="Rokhsar D.S."/>
            <person name="Grossman A.R."/>
        </authorList>
    </citation>
    <scope>NUCLEOTIDE SEQUENCE [LARGE SCALE GENOMIC DNA]</scope>
    <source>
        <strain evidence="3">CC-503</strain>
    </source>
</reference>
<dbReference type="InParanoid" id="A0A2K3DUU6"/>
<dbReference type="Proteomes" id="UP000006906">
    <property type="component" value="Chromosome 4"/>
</dbReference>
<dbReference type="PANTHER" id="PTHR12393">
    <property type="entry name" value="SPHINGOMYELIN PHOSPHODIESTERASE RELATED"/>
    <property type="match status" value="1"/>
</dbReference>
<feature type="compositionally biased region" description="Gly residues" evidence="1">
    <location>
        <begin position="613"/>
        <end position="630"/>
    </location>
</feature>
<dbReference type="InterPro" id="IPR036770">
    <property type="entry name" value="Ankyrin_rpt-contain_sf"/>
</dbReference>
<evidence type="ECO:0000313" key="3">
    <source>
        <dbReference type="Proteomes" id="UP000006906"/>
    </source>
</evidence>
<protein>
    <submittedName>
        <fullName evidence="2">Uncharacterized protein</fullName>
    </submittedName>
</protein>
<name>A0A2K3DUU6_CHLRE</name>
<dbReference type="AlphaFoldDB" id="A0A2K3DUU6"/>
<organism evidence="2 3">
    <name type="scientific">Chlamydomonas reinhardtii</name>
    <name type="common">Chlamydomonas smithii</name>
    <dbReference type="NCBI Taxonomy" id="3055"/>
    <lineage>
        <taxon>Eukaryota</taxon>
        <taxon>Viridiplantae</taxon>
        <taxon>Chlorophyta</taxon>
        <taxon>core chlorophytes</taxon>
        <taxon>Chlorophyceae</taxon>
        <taxon>CS clade</taxon>
        <taxon>Chlamydomonadales</taxon>
        <taxon>Chlamydomonadaceae</taxon>
        <taxon>Chlamydomonas</taxon>
    </lineage>
</organism>
<dbReference type="KEGG" id="cre:CHLRE_04g229450v5"/>
<feature type="region of interest" description="Disordered" evidence="1">
    <location>
        <begin position="613"/>
        <end position="648"/>
    </location>
</feature>
<accession>A0A2K3DUU6</accession>
<evidence type="ECO:0000256" key="1">
    <source>
        <dbReference type="SAM" id="MobiDB-lite"/>
    </source>
</evidence>
<dbReference type="GeneID" id="5717937"/>
<gene>
    <name evidence="2" type="ORF">CHLRE_04g229450v5</name>
</gene>
<sequence>MDSPKQLHPIEYHAANNALHPLWLARDVLERIASFAPQPLTLRLLNKTIATVLSSPEHKRVRASQPLPAHAYSSLPAAAIQRGSTWQREELVRVAARSGSLEAVDAALAATCLSKCLSNGDWLLGAAAEAPGPGVALALCQQLAARGWLVVDWDTCRNPLRTAAAASNADVCQWLHLGQLGTQRFGVGAVYAAAEAGHAALAAGLLSLCPDDKKRHSPANSLLEAAARGYGVADFTGFWKECVNGTWEDLQRQQQQEQQLAQQGQQQMNDCFSVRCPNGLDLRASASELASPLGPAGLKGILAAAAGSPTPCWLDKLDVMLQLPCGSDEAAAVAAAAVVAAKLAARPDLLSDILAGAMSAPDGVARVRLLWEQRGWRLAEGSALEAAVAAAGKRGNTAAISYLFDNLGAQVALASEQGHSVPDVLRKAVFGGQLPVLQLLASRGVRCSGRAFAGLAGCAVLDGHTHILDYLLCKQAPPPLLLEPPAGSWADSELRKRALKQALEWGTCIGHTGCVRHVHELGARFQARQQQLFSLCFPFTCSPALLELLERLGFPFDRTEAVYLHMLKLGGDVPMIRALARLRFCGPDCHIALTSLLGDPAVPLDEIRWLLEGDGGGGGSGEAGSEGGAAGPSEGPAPTAAPKPGPAARLVLQDEALWQRVLEAAGRRGQGQAAGEVRAWLEGWRQANKKPPGDTNE</sequence>
<proteinExistence type="predicted"/>
<dbReference type="PANTHER" id="PTHR12393:SF6">
    <property type="entry name" value="SPHINGOMYELIN PHOSPHODIESTERASE 2"/>
    <property type="match status" value="1"/>
</dbReference>
<evidence type="ECO:0000313" key="2">
    <source>
        <dbReference type="EMBL" id="PNW84317.1"/>
    </source>
</evidence>
<dbReference type="Gene3D" id="1.25.40.20">
    <property type="entry name" value="Ankyrin repeat-containing domain"/>
    <property type="match status" value="1"/>
</dbReference>